<evidence type="ECO:0000313" key="14">
    <source>
        <dbReference type="Proteomes" id="UP000636800"/>
    </source>
</evidence>
<feature type="binding site" description="axial binding residue" evidence="9">
    <location>
        <position position="466"/>
    </location>
    <ligand>
        <name>heme</name>
        <dbReference type="ChEBI" id="CHEBI:30413"/>
    </ligand>
    <ligandPart>
        <name>Fe</name>
        <dbReference type="ChEBI" id="CHEBI:18248"/>
    </ligandPart>
</feature>
<dbReference type="SUPFAM" id="SSF48264">
    <property type="entry name" value="Cytochrome P450"/>
    <property type="match status" value="1"/>
</dbReference>
<evidence type="ECO:0000256" key="8">
    <source>
        <dbReference type="ARBA" id="ARBA00023033"/>
    </source>
</evidence>
<evidence type="ECO:0000256" key="6">
    <source>
        <dbReference type="ARBA" id="ARBA00023002"/>
    </source>
</evidence>
<dbReference type="PRINTS" id="PR00463">
    <property type="entry name" value="EP450I"/>
</dbReference>
<dbReference type="Proteomes" id="UP000639772">
    <property type="component" value="Chromosome 9"/>
</dbReference>
<evidence type="ECO:0000256" key="10">
    <source>
        <dbReference type="RuleBase" id="RU000461"/>
    </source>
</evidence>
<proteinExistence type="inferred from homology"/>
<evidence type="ECO:0000256" key="2">
    <source>
        <dbReference type="ARBA" id="ARBA00010617"/>
    </source>
</evidence>
<accession>A0A835QCJ6</accession>
<keyword evidence="5" id="KW-0521">NADP</keyword>
<comment type="similarity">
    <text evidence="2 10">Belongs to the cytochrome P450 family.</text>
</comment>
<dbReference type="PRINTS" id="PR00385">
    <property type="entry name" value="P450"/>
</dbReference>
<gene>
    <name evidence="13" type="ORF">HPP92_017614</name>
    <name evidence="12" type="ORF">HPP92_018227</name>
</gene>
<dbReference type="FunFam" id="1.10.630.10:FF:000026">
    <property type="entry name" value="Cytochrome P450 82C4"/>
    <property type="match status" value="1"/>
</dbReference>
<keyword evidence="7 9" id="KW-0408">Iron</keyword>
<dbReference type="EMBL" id="JADCNM010000009">
    <property type="protein sequence ID" value="KAG0468286.1"/>
    <property type="molecule type" value="Genomic_DNA"/>
</dbReference>
<dbReference type="OrthoDB" id="2789670at2759"/>
<dbReference type="GO" id="GO:0016705">
    <property type="term" value="F:oxidoreductase activity, acting on paired donors, with incorporation or reduction of molecular oxygen"/>
    <property type="evidence" value="ECO:0007669"/>
    <property type="project" value="InterPro"/>
</dbReference>
<evidence type="ECO:0000256" key="11">
    <source>
        <dbReference type="SAM" id="MobiDB-lite"/>
    </source>
</evidence>
<keyword evidence="3 9" id="KW-0349">Heme</keyword>
<evidence type="ECO:0000313" key="15">
    <source>
        <dbReference type="Proteomes" id="UP000639772"/>
    </source>
</evidence>
<keyword evidence="8 10" id="KW-0503">Monooxygenase</keyword>
<dbReference type="InterPro" id="IPR001128">
    <property type="entry name" value="Cyt_P450"/>
</dbReference>
<evidence type="ECO:0000256" key="9">
    <source>
        <dbReference type="PIRSR" id="PIRSR602401-1"/>
    </source>
</evidence>
<evidence type="ECO:0000256" key="1">
    <source>
        <dbReference type="ARBA" id="ARBA00001971"/>
    </source>
</evidence>
<dbReference type="GO" id="GO:0004497">
    <property type="term" value="F:monooxygenase activity"/>
    <property type="evidence" value="ECO:0007669"/>
    <property type="project" value="UniProtKB-KW"/>
</dbReference>
<dbReference type="PROSITE" id="PS00086">
    <property type="entry name" value="CYTOCHROME_P450"/>
    <property type="match status" value="1"/>
</dbReference>
<dbReference type="PANTHER" id="PTHR47944">
    <property type="entry name" value="CYTOCHROME P450 98A9"/>
    <property type="match status" value="1"/>
</dbReference>
<evidence type="ECO:0000313" key="12">
    <source>
        <dbReference type="EMBL" id="KAG0466647.1"/>
    </source>
</evidence>
<evidence type="ECO:0000256" key="5">
    <source>
        <dbReference type="ARBA" id="ARBA00022857"/>
    </source>
</evidence>
<evidence type="ECO:0000256" key="3">
    <source>
        <dbReference type="ARBA" id="ARBA00022617"/>
    </source>
</evidence>
<keyword evidence="4 9" id="KW-0479">Metal-binding</keyword>
<comment type="caution">
    <text evidence="13">The sequence shown here is derived from an EMBL/GenBank/DDBJ whole genome shotgun (WGS) entry which is preliminary data.</text>
</comment>
<dbReference type="InterPro" id="IPR036396">
    <property type="entry name" value="Cyt_P450_sf"/>
</dbReference>
<evidence type="ECO:0008006" key="16">
    <source>
        <dbReference type="Google" id="ProtNLM"/>
    </source>
</evidence>
<sequence>MAPILVLVSFFTLIFLLSNFQKLKKSKSRRRPLPPGPKGWPILGYLPFLGPKPHQTFHALSNTYGPLLHLRLGTVDVIVPCSADMASKLLRNDMNFIQRPPNSAAKHIAYNYMGLGFSPYGPRWRMLRKLCTLQLFSTKALDGLQHARRGEVSRFVRRLAEANDRKNGSAATVDVSSEIAACVVNSLSQLLVGRRVFDDGEEVKEFKEMIMDLMYLTGAFHVGDFVPGIGWLDPQGLVKRMKRLHRNFDDFLNKVIEDYRGTTRSDNEKKASVDDGKGNEEGTNRRRNLLSVLLDLKENADGKDGSLKDIDIKTLFQDVFAAGSDTTTITAEWTLAELIRHPDMLARAQAELDDVVGRNRLVEESDLPNLPYLQAVLKETFRLHPPGPLSVPRMAVADCEVGGYLIPKGSNLLLNVWAIGRDPEVWPDEPLEFRPDRFLPGGRHEGVEVRGNHFGLVPFGAGRRMCAGINLGLRMVHLVTATMMHSFDWSLPNGLQPCDLDMEEKFNGLTLHRIEPLLACPLPRLAPHVYQNL</sequence>
<protein>
    <recommendedName>
        <fullName evidence="16">Flavonoid 3'-hydroxylase</fullName>
    </recommendedName>
</protein>
<evidence type="ECO:0000256" key="7">
    <source>
        <dbReference type="ARBA" id="ARBA00023004"/>
    </source>
</evidence>
<dbReference type="GO" id="GO:0020037">
    <property type="term" value="F:heme binding"/>
    <property type="evidence" value="ECO:0007669"/>
    <property type="project" value="InterPro"/>
</dbReference>
<keyword evidence="14" id="KW-1185">Reference proteome</keyword>
<organism evidence="13 15">
    <name type="scientific">Vanilla planifolia</name>
    <name type="common">Vanilla</name>
    <dbReference type="NCBI Taxonomy" id="51239"/>
    <lineage>
        <taxon>Eukaryota</taxon>
        <taxon>Viridiplantae</taxon>
        <taxon>Streptophyta</taxon>
        <taxon>Embryophyta</taxon>
        <taxon>Tracheophyta</taxon>
        <taxon>Spermatophyta</taxon>
        <taxon>Magnoliopsida</taxon>
        <taxon>Liliopsida</taxon>
        <taxon>Asparagales</taxon>
        <taxon>Orchidaceae</taxon>
        <taxon>Vanilloideae</taxon>
        <taxon>Vanilleae</taxon>
        <taxon>Vanilla</taxon>
    </lineage>
</organism>
<dbReference type="PANTHER" id="PTHR47944:SF18">
    <property type="entry name" value="FLAVONOID 3'-MONOOXYGENASE"/>
    <property type="match status" value="1"/>
</dbReference>
<dbReference type="AlphaFoldDB" id="A0A835QCJ6"/>
<reference evidence="14 15" key="1">
    <citation type="journal article" date="2020" name="Nat. Food">
        <title>A phased Vanilla planifolia genome enables genetic improvement of flavour and production.</title>
        <authorList>
            <person name="Hasing T."/>
            <person name="Tang H."/>
            <person name="Brym M."/>
            <person name="Khazi F."/>
            <person name="Huang T."/>
            <person name="Chambers A.H."/>
        </authorList>
    </citation>
    <scope>NUCLEOTIDE SEQUENCE [LARGE SCALE GENOMIC DNA]</scope>
    <source>
        <tissue evidence="13">Leaf</tissue>
    </source>
</reference>
<dbReference type="Gene3D" id="1.10.630.10">
    <property type="entry name" value="Cytochrome P450"/>
    <property type="match status" value="1"/>
</dbReference>
<dbReference type="Proteomes" id="UP000636800">
    <property type="component" value="Unassembled WGS sequence"/>
</dbReference>
<name>A0A835QCJ6_VANPL</name>
<keyword evidence="6 10" id="KW-0560">Oxidoreductase</keyword>
<evidence type="ECO:0000313" key="13">
    <source>
        <dbReference type="EMBL" id="KAG0468286.1"/>
    </source>
</evidence>
<dbReference type="InterPro" id="IPR017972">
    <property type="entry name" value="Cyt_P450_CS"/>
</dbReference>
<evidence type="ECO:0000256" key="4">
    <source>
        <dbReference type="ARBA" id="ARBA00022723"/>
    </source>
</evidence>
<comment type="cofactor">
    <cofactor evidence="1 9">
        <name>heme</name>
        <dbReference type="ChEBI" id="CHEBI:30413"/>
    </cofactor>
</comment>
<dbReference type="GO" id="GO:0005506">
    <property type="term" value="F:iron ion binding"/>
    <property type="evidence" value="ECO:0007669"/>
    <property type="project" value="InterPro"/>
</dbReference>
<dbReference type="InterPro" id="IPR002401">
    <property type="entry name" value="Cyt_P450_E_grp-I"/>
</dbReference>
<feature type="region of interest" description="Disordered" evidence="11">
    <location>
        <begin position="263"/>
        <end position="283"/>
    </location>
</feature>
<dbReference type="Pfam" id="PF00067">
    <property type="entry name" value="p450"/>
    <property type="match status" value="1"/>
</dbReference>
<dbReference type="EMBL" id="JADCNL010000009">
    <property type="protein sequence ID" value="KAG0466647.1"/>
    <property type="molecule type" value="Genomic_DNA"/>
</dbReference>